<reference evidence="2 3" key="1">
    <citation type="submission" date="2015-07" db="EMBL/GenBank/DDBJ databases">
        <title>High-quality genome of monoxenous trypanosomatid Leptomonas pyrrhocoris.</title>
        <authorList>
            <person name="Flegontov P."/>
            <person name="Butenko A."/>
            <person name="Firsov S."/>
            <person name="Vlcek C."/>
            <person name="Logacheva M.D."/>
            <person name="Field M."/>
            <person name="Filatov D."/>
            <person name="Flegontova O."/>
            <person name="Gerasimov E."/>
            <person name="Jackson A.P."/>
            <person name="Kelly S."/>
            <person name="Opperdoes F."/>
            <person name="O'Reilly A."/>
            <person name="Votypka J."/>
            <person name="Yurchenko V."/>
            <person name="Lukes J."/>
        </authorList>
    </citation>
    <scope>NUCLEOTIDE SEQUENCE [LARGE SCALE GENOMIC DNA]</scope>
    <source>
        <strain evidence="2">H10</strain>
    </source>
</reference>
<dbReference type="OMA" id="SAKEYEH"/>
<name>A0A0M9G1B6_LEPPY</name>
<feature type="region of interest" description="Disordered" evidence="1">
    <location>
        <begin position="167"/>
        <end position="195"/>
    </location>
</feature>
<feature type="compositionally biased region" description="Polar residues" evidence="1">
    <location>
        <begin position="128"/>
        <end position="139"/>
    </location>
</feature>
<gene>
    <name evidence="2" type="ORF">ABB37_05151</name>
</gene>
<sequence>MPTSSPTTPPPHPALVSLHGAVDAVRHLEGCLTFPLNVNDAPSAAPLSATSPPRPTAFLLADAYEHDWEALTKQLRRLVDQTHPDSERPASEAGDTHVSKTKSNKNSFGDGRTVLLDWNASHRPPPSTNASPALSSSQQQHDSGDVELLFFFLQRLAESFLAATHVATPSSKDTTASRTHTAVPTATPPAKTKAQLQTEDIVEPIFVYGCAVASNLASLVAGRTRNRQQPSEKSGGGVHAADGTVRLTTTAALDTTQEESLVALGNTVWAFAIAVTRLYRTEKRLLHLLLSALSNMACWPALEVDADTCAFIYELISPFYTSYSMVAAWVTLLVNLTAVHGAATVPTLLQLGVVADVERLSLSVSPSESATTERLVVHSLQLLSNVATYVFAAD</sequence>
<evidence type="ECO:0000313" key="2">
    <source>
        <dbReference type="EMBL" id="KPA80166.1"/>
    </source>
</evidence>
<organism evidence="2 3">
    <name type="scientific">Leptomonas pyrrhocoris</name>
    <name type="common">Firebug parasite</name>
    <dbReference type="NCBI Taxonomy" id="157538"/>
    <lineage>
        <taxon>Eukaryota</taxon>
        <taxon>Discoba</taxon>
        <taxon>Euglenozoa</taxon>
        <taxon>Kinetoplastea</taxon>
        <taxon>Metakinetoplastina</taxon>
        <taxon>Trypanosomatida</taxon>
        <taxon>Trypanosomatidae</taxon>
        <taxon>Leishmaniinae</taxon>
        <taxon>Leptomonas</taxon>
    </lineage>
</organism>
<keyword evidence="3" id="KW-1185">Reference proteome</keyword>
<dbReference type="VEuPathDB" id="TriTrypDB:LpyrH10_09_2510"/>
<dbReference type="Proteomes" id="UP000037923">
    <property type="component" value="Unassembled WGS sequence"/>
</dbReference>
<comment type="caution">
    <text evidence="2">The sequence shown here is derived from an EMBL/GenBank/DDBJ whole genome shotgun (WGS) entry which is preliminary data.</text>
</comment>
<proteinExistence type="predicted"/>
<feature type="compositionally biased region" description="Basic and acidic residues" evidence="1">
    <location>
        <begin position="81"/>
        <end position="98"/>
    </location>
</feature>
<feature type="compositionally biased region" description="Low complexity" evidence="1">
    <location>
        <begin position="181"/>
        <end position="194"/>
    </location>
</feature>
<dbReference type="AlphaFoldDB" id="A0A0M9G1B6"/>
<evidence type="ECO:0000313" key="3">
    <source>
        <dbReference type="Proteomes" id="UP000037923"/>
    </source>
</evidence>
<dbReference type="GeneID" id="26905441"/>
<dbReference type="OrthoDB" id="252829at2759"/>
<dbReference type="EMBL" id="LGTL01000009">
    <property type="protein sequence ID" value="KPA80166.1"/>
    <property type="molecule type" value="Genomic_DNA"/>
</dbReference>
<dbReference type="RefSeq" id="XP_015658605.1">
    <property type="nucleotide sequence ID" value="XM_015803089.1"/>
</dbReference>
<feature type="compositionally biased region" description="Polar residues" evidence="1">
    <location>
        <begin position="167"/>
        <end position="180"/>
    </location>
</feature>
<feature type="region of interest" description="Disordered" evidence="1">
    <location>
        <begin position="81"/>
        <end position="139"/>
    </location>
</feature>
<accession>A0A0M9G1B6</accession>
<evidence type="ECO:0000256" key="1">
    <source>
        <dbReference type="SAM" id="MobiDB-lite"/>
    </source>
</evidence>
<protein>
    <submittedName>
        <fullName evidence="2">Uncharacterized protein</fullName>
    </submittedName>
</protein>